<dbReference type="RefSeq" id="WP_114916663.1">
    <property type="nucleotide sequence ID" value="NZ_CP024848.1"/>
</dbReference>
<name>A0A345PH93_9BACI</name>
<accession>A0A345PH93</accession>
<evidence type="ECO:0000313" key="3">
    <source>
        <dbReference type="EMBL" id="AXI09373.1"/>
    </source>
</evidence>
<gene>
    <name evidence="3" type="ORF">CUC15_10770</name>
</gene>
<dbReference type="Pfam" id="PF14478">
    <property type="entry name" value="DUF4430"/>
    <property type="match status" value="1"/>
</dbReference>
<reference evidence="4" key="1">
    <citation type="submission" date="2017-11" db="EMBL/GenBank/DDBJ databases">
        <authorList>
            <person name="Zhu W."/>
        </authorList>
    </citation>
    <scope>NUCLEOTIDE SEQUENCE [LARGE SCALE GENOMIC DNA]</scope>
    <source>
        <strain evidence="4">160</strain>
    </source>
</reference>
<evidence type="ECO:0000259" key="2">
    <source>
        <dbReference type="Pfam" id="PF14478"/>
    </source>
</evidence>
<sequence>MKKWLYPIITLFMVVGLLIGCSSEESENNNTTVSTNNTSQSEEVAEDSVRITVSINDGEEFVDEKEIVIEEGDILMDVMEKNFYIETEFDGTFITSIERVAASEEDKTAWMFFVNDEMATVGAAEYELTPGDKIVFDLQSWE</sequence>
<dbReference type="EMBL" id="CP024848">
    <property type="protein sequence ID" value="AXI09373.1"/>
    <property type="molecule type" value="Genomic_DNA"/>
</dbReference>
<feature type="domain" description="Transcobalamin-like C-terminal" evidence="2">
    <location>
        <begin position="72"/>
        <end position="139"/>
    </location>
</feature>
<dbReference type="InterPro" id="IPR027954">
    <property type="entry name" value="Transcobalamin-like_C"/>
</dbReference>
<dbReference type="OrthoDB" id="2870483at2"/>
<evidence type="ECO:0000256" key="1">
    <source>
        <dbReference type="SAM" id="MobiDB-lite"/>
    </source>
</evidence>
<proteinExistence type="predicted"/>
<dbReference type="AlphaFoldDB" id="A0A345PH93"/>
<protein>
    <recommendedName>
        <fullName evidence="2">Transcobalamin-like C-terminal domain-containing protein</fullName>
    </recommendedName>
</protein>
<dbReference type="Proteomes" id="UP000253908">
    <property type="component" value="Chromosome"/>
</dbReference>
<dbReference type="PROSITE" id="PS51257">
    <property type="entry name" value="PROKAR_LIPOPROTEIN"/>
    <property type="match status" value="1"/>
</dbReference>
<dbReference type="Gene3D" id="2.170.130.30">
    <property type="match status" value="1"/>
</dbReference>
<dbReference type="KEGG" id="ocn:CUC15_10770"/>
<feature type="region of interest" description="Disordered" evidence="1">
    <location>
        <begin position="26"/>
        <end position="45"/>
    </location>
</feature>
<organism evidence="3 4">
    <name type="scientific">Oceanobacillus zhaokaii</name>
    <dbReference type="NCBI Taxonomy" id="2052660"/>
    <lineage>
        <taxon>Bacteria</taxon>
        <taxon>Bacillati</taxon>
        <taxon>Bacillota</taxon>
        <taxon>Bacilli</taxon>
        <taxon>Bacillales</taxon>
        <taxon>Bacillaceae</taxon>
        <taxon>Oceanobacillus</taxon>
    </lineage>
</organism>
<evidence type="ECO:0000313" key="4">
    <source>
        <dbReference type="Proteomes" id="UP000253908"/>
    </source>
</evidence>
<feature type="compositionally biased region" description="Low complexity" evidence="1">
    <location>
        <begin position="28"/>
        <end position="42"/>
    </location>
</feature>
<keyword evidence="4" id="KW-1185">Reference proteome</keyword>